<dbReference type="RefSeq" id="WP_132571986.1">
    <property type="nucleotide sequence ID" value="NZ_CBCSGL010000065.1"/>
</dbReference>
<dbReference type="OrthoDB" id="9763676at2"/>
<organism evidence="1 2">
    <name type="scientific">Roseateles saccharophilus</name>
    <name type="common">Pseudomonas saccharophila</name>
    <dbReference type="NCBI Taxonomy" id="304"/>
    <lineage>
        <taxon>Bacteria</taxon>
        <taxon>Pseudomonadati</taxon>
        <taxon>Pseudomonadota</taxon>
        <taxon>Betaproteobacteria</taxon>
        <taxon>Burkholderiales</taxon>
        <taxon>Sphaerotilaceae</taxon>
        <taxon>Roseateles</taxon>
    </lineage>
</organism>
<evidence type="ECO:0000313" key="2">
    <source>
        <dbReference type="Proteomes" id="UP000295110"/>
    </source>
</evidence>
<proteinExistence type="predicted"/>
<dbReference type="AlphaFoldDB" id="A0A4R3UYN6"/>
<dbReference type="PIRSF" id="PIRSF028304">
    <property type="entry name" value="UCP028304"/>
    <property type="match status" value="1"/>
</dbReference>
<dbReference type="Proteomes" id="UP000295110">
    <property type="component" value="Unassembled WGS sequence"/>
</dbReference>
<dbReference type="NCBIfam" id="TIGR03359">
    <property type="entry name" value="VI_chp_6"/>
    <property type="match status" value="1"/>
</dbReference>
<dbReference type="EMBL" id="SMBU01000013">
    <property type="protein sequence ID" value="TCU96302.1"/>
    <property type="molecule type" value="Genomic_DNA"/>
</dbReference>
<gene>
    <name evidence="1" type="ORF">EV671_101369</name>
</gene>
<accession>A0A4R3UYN6</accession>
<reference evidence="1 2" key="1">
    <citation type="submission" date="2019-03" db="EMBL/GenBank/DDBJ databases">
        <title>Genomic Encyclopedia of Type Strains, Phase IV (KMG-IV): sequencing the most valuable type-strain genomes for metagenomic binning, comparative biology and taxonomic classification.</title>
        <authorList>
            <person name="Goeker M."/>
        </authorList>
    </citation>
    <scope>NUCLEOTIDE SEQUENCE [LARGE SCALE GENOMIC DNA]</scope>
    <source>
        <strain evidence="1 2">DSM 654</strain>
    </source>
</reference>
<dbReference type="PANTHER" id="PTHR35370">
    <property type="entry name" value="CYTOPLASMIC PROTEIN-RELATED-RELATED"/>
    <property type="match status" value="1"/>
</dbReference>
<dbReference type="PANTHER" id="PTHR35370:SF1">
    <property type="entry name" value="TYPE VI SECRETION SYSTEM COMPONENT TSSF1"/>
    <property type="match status" value="1"/>
</dbReference>
<name>A0A4R3UYN6_ROSSA</name>
<protein>
    <submittedName>
        <fullName evidence="1">Type VI secretion system protein ImpG</fullName>
    </submittedName>
</protein>
<keyword evidence="2" id="KW-1185">Reference proteome</keyword>
<comment type="caution">
    <text evidence="1">The sequence shown here is derived from an EMBL/GenBank/DDBJ whole genome shotgun (WGS) entry which is preliminary data.</text>
</comment>
<evidence type="ECO:0000313" key="1">
    <source>
        <dbReference type="EMBL" id="TCU96302.1"/>
    </source>
</evidence>
<sequence length="623" mass="69086">MDPRLIGYYEQELQHLQDMGREFAEQFPKQAARLRLGKDVEVADPYVERLLEGFAFLAARVQLKLDAEFPRFTQHLVEILYPQFLAPLPSMLIAQVQPDPGDAGLLTGVTLPRGSMLRGQSTRAGLTDCRFRTAHELVMWPLELTAAEYFSHASNLPLNGQDGWRKFSSGLRIRLRTTGGADFSQLALQDLRLHFSAGGELGYALHELVCGHTLGVIVSAGAKHETVAPTCVRAVGFEEDQALLPVSPRGFGGYRLLQEYFAFPSRFMFFDLAGIGDTLRRLGGQEVEIVLLFSRANGALSQSVDASSLALNCVPAINLFEQRCDRVQIGPQGHDYHVVVDRARPMDFEIIDLLDVTGHGNDLARERRFSPLYAAFHQEDEERGAYYTLQREPRLLSPRQKDLRGTGPRSSYIGSEIFVSIVDTKEAPFSADLQQLSVKALCSNRDLPLLMSTGTDDDLGLEGSAPIKGIRVVRGPSRPQSALRESNLTWRFINQLSLNHLSLSDTNEHEGAAALREMLRLYAREGDEAAQRQIEGVRSVKTESVVRRLRKPGPIAFGRGVQISLTVDELAFQGGSAFLLACVLERFFGRHVSMNGFTELHMSAPSRGVIFAGRPQDGSRPLL</sequence>
<dbReference type="Pfam" id="PF05947">
    <property type="entry name" value="T6SS_TssF"/>
    <property type="match status" value="1"/>
</dbReference>
<dbReference type="InterPro" id="IPR010272">
    <property type="entry name" value="T6SS_TssF"/>
</dbReference>